<evidence type="ECO:0000256" key="3">
    <source>
        <dbReference type="ARBA" id="ARBA00022490"/>
    </source>
</evidence>
<comment type="subcellular location">
    <subcellularLocation>
        <location evidence="2">Cytoplasm</location>
    </subcellularLocation>
    <subcellularLocation>
        <location evidence="1">Membrane</location>
        <topology evidence="1">Single-pass membrane protein</topology>
    </subcellularLocation>
</comment>
<dbReference type="KEGG" id="spu:100891373"/>
<dbReference type="InterPro" id="IPR008677">
    <property type="entry name" value="MRVI1"/>
</dbReference>
<evidence type="ECO:0000256" key="10">
    <source>
        <dbReference type="SAM" id="Phobius"/>
    </source>
</evidence>
<keyword evidence="3" id="KW-0963">Cytoplasm</keyword>
<feature type="region of interest" description="Disordered" evidence="9">
    <location>
        <begin position="1537"/>
        <end position="1595"/>
    </location>
</feature>
<evidence type="ECO:0000256" key="1">
    <source>
        <dbReference type="ARBA" id="ARBA00004167"/>
    </source>
</evidence>
<dbReference type="EnsemblMetazoa" id="XM_030987920">
    <property type="protein sequence ID" value="XP_030843780"/>
    <property type="gene ID" value="LOC100891373"/>
</dbReference>
<dbReference type="RefSeq" id="XP_030843780.1">
    <property type="nucleotide sequence ID" value="XM_030987920.1"/>
</dbReference>
<dbReference type="OMA" id="DNAEESC"/>
<sequence length="1730" mass="192536">MCVASNGMAAYTYPKEEYDGVTPSPQKADHENQRHDCTSDSIKPVWYSRALSSYEEQNPNLSTFSYGSLEAYGGDEINQSVNIFEELEELRCQRQKLTETNEALHRRLETTEESRTELLNKAEEAKETISSLLQKQSVFKDQMRELRDEIKCLENNSLCWQNQVAELEAEKQSLGKIVRLLKSEDTEKLSLRRAVASLEDELENARIEIDSKDIKLKEVVKHRDELIDELLEENKNYIELYKSHKDLQTAFQAMKIEKRDLEKSEIRPMRSSVGEELIDKNENLLSELRIVVNESPGPSPICGLVSYEKTSGEIMEGLRTMVESVSAEMERLDITQADQEPVEQNLNELRAQHDSLLCKMKWIMEAKKHSDQRAVSMGDKLKALREENAGMKAQLQGLKEDVTEHTDATTFNTPGDDTDHRLSQAENELVLARAEVELMEFTSGRDKQRIIDLESLLSILQKDLELKRFELTYETSSFEEELIYRTKRQHAKKKPVSADSIGVILDKAGNTEPRRPRCSHCKREGVVRNKRISPESIPFKPDQAELEECVQKLQDISHLDDTSSDEDVPDCESIEPLLESGYRTEASIGRSPVPSKHQLFPQSFPISTVVDALALDAFPQSFHPIPSLDRATFLSRSSALLPLCPRCGYHLDPSQHQVFSSTEILYPKLFGAFDPIGLLTGDATSIAELSDTLDDLFKNEVVKPSLQDCGTQTETAEDHCKESQRLPCHACVQTDLEVRIRKIAGTQTEEDAACLLNKSSEVTHQGSSTCSQGVSASVVLTETQSQTDNAEESCDTVLVDNAVEASLAKVSLTGNSSTQTDCISNEDSSVEVTSIATQTLPNPNPATSASSFTFDLTIPVPSNDHLALVKTSSVSSTYLAPSTLPPHLISEDWDSDISSDSPLFVSARSSPLVFGKQEGEPPKPVETLSFKPIGASREKMEQTVPACLDENSNKDIARHKPSVHRETVLNPEKSTMRQRRSLERERKYSGVVQASNGEMVDLTTAEIDASSITPSDHALNEKLLSESRKVTEKFENRRGRRFSPAKNEADDVVSDDTSPDSSPEPMKGDMSPCLITQEERVGAEGDSDPEEENAKSRKVSDEFDIKADLMKAIGPIKTDSTPKSALSSSKIRQEKKAKRPVFKLHSPMPELSEETCEDSCSLPNGTLETLETVLESNTDTCKAEVPTQCSVKQEGEVKWDAGEGETKQRKSSILSETFLKTLGLKKGEGDKTAVLTDQEVEEKYSALTFAFKTDRLTLEQRYKIQQHQRNVIENYLKEEIRDHAAVVRSLEQRCAEDEIARTDINKLKQHIDVIQYALVKLASKAEGFGAVQQEDRLSRASDVMVTHVENIKRSLENEKKELSEAKRVLHENKILLRGNTMTGDDSDSGGRLRRASTLTNPAMKRPSGDQHSLHGIVRQKLMRKNSSDLNDSDESKRRASVAAVLGFGNSPLGASSLAKNHNRAQSVPVAITRKTIQFFQGDGRNRFASLANAALIDRSLTSPVGGRGALETCKEGESEKRDIPRFSEINKKKLSISLSGGNHSPELAQLSPIKPLTPPASSPTDKSPRLVSSTPVVISGDGEGKNNSQRSKTEEEIFQQGFEQGVRSQISQELDDLRDQQRALCENLEEIMEAAEDEDEDEHEKNGETQPIMKLMRQYSKTIPWSRASRIGRLILTGTLFILAIISIIGTILPLEKCSGGGSLLSAPWEEVVRVLGPYTNIYHPSPPPI</sequence>
<reference evidence="12" key="1">
    <citation type="submission" date="2015-02" db="EMBL/GenBank/DDBJ databases">
        <title>Genome sequencing for Strongylocentrotus purpuratus.</title>
        <authorList>
            <person name="Murali S."/>
            <person name="Liu Y."/>
            <person name="Vee V."/>
            <person name="English A."/>
            <person name="Wang M."/>
            <person name="Skinner E."/>
            <person name="Han Y."/>
            <person name="Muzny D.M."/>
            <person name="Worley K.C."/>
            <person name="Gibbs R.A."/>
        </authorList>
    </citation>
    <scope>NUCLEOTIDE SEQUENCE</scope>
</reference>
<accession>A0A7M7NZ57</accession>
<dbReference type="PANTHER" id="PTHR15352">
    <property type="entry name" value="LYMPHOID-RESTRICTED MEMBRANE PROTEIN, JAW1"/>
    <property type="match status" value="1"/>
</dbReference>
<feature type="transmembrane region" description="Helical" evidence="10">
    <location>
        <begin position="1674"/>
        <end position="1695"/>
    </location>
</feature>
<dbReference type="Pfam" id="PF05781">
    <property type="entry name" value="MRVI1"/>
    <property type="match status" value="1"/>
</dbReference>
<feature type="coiled-coil region" evidence="8">
    <location>
        <begin position="1345"/>
        <end position="1375"/>
    </location>
</feature>
<feature type="region of interest" description="Disordered" evidence="9">
    <location>
        <begin position="1379"/>
        <end position="1413"/>
    </location>
</feature>
<feature type="coiled-coil region" evidence="8">
    <location>
        <begin position="381"/>
        <end position="442"/>
    </location>
</feature>
<evidence type="ECO:0000256" key="6">
    <source>
        <dbReference type="ARBA" id="ARBA00023054"/>
    </source>
</evidence>
<dbReference type="GO" id="GO:0005737">
    <property type="term" value="C:cytoplasm"/>
    <property type="evidence" value="ECO:0007669"/>
    <property type="project" value="UniProtKB-SubCell"/>
</dbReference>
<feature type="coiled-coil region" evidence="8">
    <location>
        <begin position="80"/>
        <end position="264"/>
    </location>
</feature>
<evidence type="ECO:0000313" key="11">
    <source>
        <dbReference type="EnsemblMetazoa" id="XP_030843780"/>
    </source>
</evidence>
<feature type="compositionally biased region" description="Basic and acidic residues" evidence="9">
    <location>
        <begin position="27"/>
        <end position="37"/>
    </location>
</feature>
<proteinExistence type="predicted"/>
<evidence type="ECO:0000256" key="2">
    <source>
        <dbReference type="ARBA" id="ARBA00004496"/>
    </source>
</evidence>
<name>A0A7M7NZ57_STRPU</name>
<organism evidence="11 12">
    <name type="scientific">Strongylocentrotus purpuratus</name>
    <name type="common">Purple sea urchin</name>
    <dbReference type="NCBI Taxonomy" id="7668"/>
    <lineage>
        <taxon>Eukaryota</taxon>
        <taxon>Metazoa</taxon>
        <taxon>Echinodermata</taxon>
        <taxon>Eleutherozoa</taxon>
        <taxon>Echinozoa</taxon>
        <taxon>Echinoidea</taxon>
        <taxon>Euechinoidea</taxon>
        <taxon>Echinacea</taxon>
        <taxon>Camarodonta</taxon>
        <taxon>Echinidea</taxon>
        <taxon>Strongylocentrotidae</taxon>
        <taxon>Strongylocentrotus</taxon>
    </lineage>
</organism>
<feature type="region of interest" description="Disordered" evidence="9">
    <location>
        <begin position="1115"/>
        <end position="1139"/>
    </location>
</feature>
<evidence type="ECO:0000256" key="5">
    <source>
        <dbReference type="ARBA" id="ARBA00022989"/>
    </source>
</evidence>
<keyword evidence="7 10" id="KW-0472">Membrane</keyword>
<reference evidence="11" key="2">
    <citation type="submission" date="2021-01" db="UniProtKB">
        <authorList>
            <consortium name="EnsemblMetazoa"/>
        </authorList>
    </citation>
    <scope>IDENTIFICATION</scope>
</reference>
<feature type="coiled-coil region" evidence="8">
    <location>
        <begin position="1607"/>
        <end position="1645"/>
    </location>
</feature>
<dbReference type="OrthoDB" id="10062605at2759"/>
<evidence type="ECO:0000313" key="12">
    <source>
        <dbReference type="Proteomes" id="UP000007110"/>
    </source>
</evidence>
<protein>
    <submittedName>
        <fullName evidence="11">Uncharacterized protein</fullName>
    </submittedName>
</protein>
<keyword evidence="5 10" id="KW-1133">Transmembrane helix</keyword>
<keyword evidence="12" id="KW-1185">Reference proteome</keyword>
<dbReference type="InParanoid" id="A0A7M7NZ57"/>
<evidence type="ECO:0000256" key="4">
    <source>
        <dbReference type="ARBA" id="ARBA00022692"/>
    </source>
</evidence>
<evidence type="ECO:0000256" key="9">
    <source>
        <dbReference type="SAM" id="MobiDB-lite"/>
    </source>
</evidence>
<feature type="region of interest" description="Disordered" evidence="9">
    <location>
        <begin position="13"/>
        <end position="37"/>
    </location>
</feature>
<evidence type="ECO:0000256" key="8">
    <source>
        <dbReference type="SAM" id="Coils"/>
    </source>
</evidence>
<evidence type="ECO:0000256" key="7">
    <source>
        <dbReference type="ARBA" id="ARBA00023136"/>
    </source>
</evidence>
<dbReference type="GeneID" id="100891373"/>
<dbReference type="Proteomes" id="UP000007110">
    <property type="component" value="Unassembled WGS sequence"/>
</dbReference>
<dbReference type="GO" id="GO:0016020">
    <property type="term" value="C:membrane"/>
    <property type="evidence" value="ECO:0007669"/>
    <property type="project" value="UniProtKB-SubCell"/>
</dbReference>
<dbReference type="PANTHER" id="PTHR15352:SF1">
    <property type="entry name" value="KASH5-LIKE COILED-COIL DOMAIN-CONTAINING PROTEIN"/>
    <property type="match status" value="1"/>
</dbReference>
<keyword evidence="4 10" id="KW-0812">Transmembrane</keyword>
<feature type="compositionally biased region" description="Polar residues" evidence="9">
    <location>
        <begin position="1562"/>
        <end position="1576"/>
    </location>
</feature>
<feature type="compositionally biased region" description="Polar residues" evidence="9">
    <location>
        <begin position="1118"/>
        <end position="1130"/>
    </location>
</feature>
<feature type="region of interest" description="Disordered" evidence="9">
    <location>
        <begin position="1030"/>
        <end position="1100"/>
    </location>
</feature>
<keyword evidence="6 8" id="KW-0175">Coiled coil</keyword>